<keyword evidence="2" id="KW-1185">Reference proteome</keyword>
<evidence type="ECO:0000313" key="1">
    <source>
        <dbReference type="EMBL" id="TGX82601.1"/>
    </source>
</evidence>
<reference evidence="1" key="1">
    <citation type="submission" date="2019-04" db="EMBL/GenBank/DDBJ databases">
        <title>Microbes associate with the intestines of laboratory mice.</title>
        <authorList>
            <person name="Navarre W."/>
            <person name="Wong E."/>
            <person name="Huang K."/>
            <person name="Tropini C."/>
            <person name="Ng K."/>
            <person name="Yu B."/>
        </authorList>
    </citation>
    <scope>NUCLEOTIDE SEQUENCE</scope>
    <source>
        <strain evidence="1">NM73_A23</strain>
    </source>
</reference>
<dbReference type="EMBL" id="SRZC01000008">
    <property type="protein sequence ID" value="TGX82601.1"/>
    <property type="molecule type" value="Genomic_DNA"/>
</dbReference>
<proteinExistence type="predicted"/>
<sequence>MTEKQKNLIVRAITGVFFVAALVTCFLKPTSMVFLFTLITGMSIWEYTGLVNDNVENVSVNRFISTAAGVCLFLATSAFVSGMSTAEVFIPYLLTIIYLLVSELYTGNPNPLADWAYTMMGQMYIALPFSTINILAFQNVDGYVEYQYLLPLSVFVFLWVNDTGAYCSGSLLGKHKLFPRISPAKSWEGSIGGGIFVIIVAALIGYFSYIPSSYVDPMPLSSHIAKWIGLGVVVAVFGTWGDLVESLIKRTIGIKDSGNILPGHGGMLDRFDSSLLAIPASVIYLYALQYVMQ</sequence>
<dbReference type="Proteomes" id="UP000308886">
    <property type="component" value="Unassembled WGS sequence"/>
</dbReference>
<keyword evidence="1" id="KW-0548">Nucleotidyltransferase</keyword>
<gene>
    <name evidence="1" type="ORF">E5358_05985</name>
</gene>
<organism evidence="1 2">
    <name type="scientific">Palleniella muris</name>
    <dbReference type="NCBI Taxonomy" id="3038145"/>
    <lineage>
        <taxon>Bacteria</taxon>
        <taxon>Pseudomonadati</taxon>
        <taxon>Bacteroidota</taxon>
        <taxon>Bacteroidia</taxon>
        <taxon>Bacteroidales</taxon>
        <taxon>Prevotellaceae</taxon>
        <taxon>Palleniella</taxon>
    </lineage>
</organism>
<keyword evidence="1" id="KW-0808">Transferase</keyword>
<protein>
    <submittedName>
        <fullName evidence="1">Phosphatidate cytidylyltransferase</fullName>
    </submittedName>
</protein>
<accession>A0AC61QR80</accession>
<comment type="caution">
    <text evidence="1">The sequence shown here is derived from an EMBL/GenBank/DDBJ whole genome shotgun (WGS) entry which is preliminary data.</text>
</comment>
<evidence type="ECO:0000313" key="2">
    <source>
        <dbReference type="Proteomes" id="UP000308886"/>
    </source>
</evidence>
<name>A0AC61QR80_9BACT</name>